<keyword evidence="3" id="KW-0408">Iron</keyword>
<dbReference type="CDD" id="cd01110">
    <property type="entry name" value="HTH_SoxR"/>
    <property type="match status" value="1"/>
</dbReference>
<dbReference type="NCBIfam" id="TIGR01950">
    <property type="entry name" value="SoxR"/>
    <property type="match status" value="1"/>
</dbReference>
<dbReference type="Proteomes" id="UP000178776">
    <property type="component" value="Chromosome"/>
</dbReference>
<dbReference type="Gene3D" id="1.10.1660.10">
    <property type="match status" value="1"/>
</dbReference>
<dbReference type="SUPFAM" id="SSF46955">
    <property type="entry name" value="Putative DNA-binding domain"/>
    <property type="match status" value="1"/>
</dbReference>
<dbReference type="GO" id="GO:0003700">
    <property type="term" value="F:DNA-binding transcription factor activity"/>
    <property type="evidence" value="ECO:0007669"/>
    <property type="project" value="InterPro"/>
</dbReference>
<dbReference type="PROSITE" id="PS50937">
    <property type="entry name" value="HTH_MERR_2"/>
    <property type="match status" value="1"/>
</dbReference>
<evidence type="ECO:0000256" key="1">
    <source>
        <dbReference type="ARBA" id="ARBA00022714"/>
    </source>
</evidence>
<dbReference type="InterPro" id="IPR010211">
    <property type="entry name" value="Redox-sen_tscrpt-act_SoxR"/>
</dbReference>
<keyword evidence="5" id="KW-0805">Transcription regulation</keyword>
<evidence type="ECO:0000313" key="8">
    <source>
        <dbReference type="EMBL" id="AOZ49326.1"/>
    </source>
</evidence>
<dbReference type="InterPro" id="IPR009061">
    <property type="entry name" value="DNA-bd_dom_put_sf"/>
</dbReference>
<evidence type="ECO:0000313" key="9">
    <source>
        <dbReference type="Proteomes" id="UP000178776"/>
    </source>
</evidence>
<accession>A0A1D9LDI0</accession>
<dbReference type="Pfam" id="PF00376">
    <property type="entry name" value="MerR"/>
    <property type="match status" value="1"/>
</dbReference>
<keyword evidence="7" id="KW-0804">Transcription</keyword>
<organism evidence="8 9">
    <name type="scientific">Chromobacterium vaccinii</name>
    <dbReference type="NCBI Taxonomy" id="1108595"/>
    <lineage>
        <taxon>Bacteria</taxon>
        <taxon>Pseudomonadati</taxon>
        <taxon>Pseudomonadota</taxon>
        <taxon>Betaproteobacteria</taxon>
        <taxon>Neisseriales</taxon>
        <taxon>Chromobacteriaceae</taxon>
        <taxon>Chromobacterium</taxon>
    </lineage>
</organism>
<evidence type="ECO:0000256" key="2">
    <source>
        <dbReference type="ARBA" id="ARBA00022723"/>
    </source>
</evidence>
<gene>
    <name evidence="8" type="ORF">BKX93_04460</name>
</gene>
<dbReference type="GO" id="GO:0003677">
    <property type="term" value="F:DNA binding"/>
    <property type="evidence" value="ECO:0007669"/>
    <property type="project" value="UniProtKB-KW"/>
</dbReference>
<keyword evidence="1" id="KW-0001">2Fe-2S</keyword>
<evidence type="ECO:0000256" key="4">
    <source>
        <dbReference type="ARBA" id="ARBA00023014"/>
    </source>
</evidence>
<dbReference type="GO" id="GO:0051537">
    <property type="term" value="F:2 iron, 2 sulfur cluster binding"/>
    <property type="evidence" value="ECO:0007669"/>
    <property type="project" value="UniProtKB-KW"/>
</dbReference>
<name>A0A1D9LDI0_9NEIS</name>
<keyword evidence="4" id="KW-0411">Iron-sulfur</keyword>
<dbReference type="EMBL" id="CP017707">
    <property type="protein sequence ID" value="AOZ49326.1"/>
    <property type="molecule type" value="Genomic_DNA"/>
</dbReference>
<evidence type="ECO:0000256" key="6">
    <source>
        <dbReference type="ARBA" id="ARBA00023125"/>
    </source>
</evidence>
<protein>
    <submittedName>
        <fullName evidence="8">Redox-sensitive transcriptional activator SoxR</fullName>
    </submittedName>
</protein>
<dbReference type="Pfam" id="PF09278">
    <property type="entry name" value="MerR-DNA-bind"/>
    <property type="match status" value="1"/>
</dbReference>
<dbReference type="InterPro" id="IPR047057">
    <property type="entry name" value="MerR_fam"/>
</dbReference>
<evidence type="ECO:0000256" key="7">
    <source>
        <dbReference type="ARBA" id="ARBA00023163"/>
    </source>
</evidence>
<dbReference type="AlphaFoldDB" id="A0A1D9LDI0"/>
<dbReference type="SMART" id="SM00422">
    <property type="entry name" value="HTH_MERR"/>
    <property type="match status" value="1"/>
</dbReference>
<dbReference type="InterPro" id="IPR015358">
    <property type="entry name" value="Tscrpt_reg_MerR_DNA-bd"/>
</dbReference>
<evidence type="ECO:0000256" key="5">
    <source>
        <dbReference type="ARBA" id="ARBA00023015"/>
    </source>
</evidence>
<dbReference type="GO" id="GO:0006979">
    <property type="term" value="P:response to oxidative stress"/>
    <property type="evidence" value="ECO:0007669"/>
    <property type="project" value="InterPro"/>
</dbReference>
<dbReference type="STRING" id="1108595.BKX93_04460"/>
<dbReference type="GeneID" id="68840463"/>
<dbReference type="GO" id="GO:0046872">
    <property type="term" value="F:metal ion binding"/>
    <property type="evidence" value="ECO:0007669"/>
    <property type="project" value="UniProtKB-KW"/>
</dbReference>
<sequence>MEDSAITIGRLAKRTGVAASALRFYEARGLIHSVGEAGKTRRYRRDAIRRVSFIRVAQAMGMSLQDIGAALAELPSQRTPTADDWAKISQAWRPLLQARIDALCRLRDQLDSCIGCGCLSLERCKLYNPDDEAGEKGSGPRFLLDKKA</sequence>
<reference evidence="8 9" key="1">
    <citation type="submission" date="2016-10" db="EMBL/GenBank/DDBJ databases">
        <title>Chromobacterium muskegensis sp. nov., an insecticidal bacterium isolated from Sphagnum bogs.</title>
        <authorList>
            <person name="Sparks M.E."/>
            <person name="Blackburn M.B."/>
            <person name="Gundersen-Rindal D.E."/>
            <person name="Mitchell A."/>
            <person name="Farrar R."/>
            <person name="Kuhar D."/>
        </authorList>
    </citation>
    <scope>NUCLEOTIDE SEQUENCE [LARGE SCALE GENOMIC DNA]</scope>
    <source>
        <strain evidence="8 9">21-1</strain>
    </source>
</reference>
<dbReference type="KEGG" id="cvc:BKX93_04460"/>
<proteinExistence type="predicted"/>
<dbReference type="PANTHER" id="PTHR30204:SF0">
    <property type="entry name" value="REDOX-SENSITIVE TRANSCRIPTIONAL ACTIVATOR SOXR"/>
    <property type="match status" value="1"/>
</dbReference>
<dbReference type="PRINTS" id="PR00040">
    <property type="entry name" value="HTHMERR"/>
</dbReference>
<keyword evidence="2" id="KW-0479">Metal-binding</keyword>
<keyword evidence="6" id="KW-0238">DNA-binding</keyword>
<dbReference type="PROSITE" id="PS00552">
    <property type="entry name" value="HTH_MERR_1"/>
    <property type="match status" value="1"/>
</dbReference>
<dbReference type="PANTHER" id="PTHR30204">
    <property type="entry name" value="REDOX-CYCLING DRUG-SENSING TRANSCRIPTIONAL ACTIVATOR SOXR"/>
    <property type="match status" value="1"/>
</dbReference>
<dbReference type="InterPro" id="IPR000551">
    <property type="entry name" value="MerR-type_HTH_dom"/>
</dbReference>
<dbReference type="RefSeq" id="WP_021475977.1">
    <property type="nucleotide sequence ID" value="NZ_CP017707.1"/>
</dbReference>
<evidence type="ECO:0000256" key="3">
    <source>
        <dbReference type="ARBA" id="ARBA00023004"/>
    </source>
</evidence>